<proteinExistence type="predicted"/>
<sequence length="177" mass="19622">MVEQAARSPVMVATEIFDALKRHDLDGMQLLAHDDVDDHFVAVGHFRGRKQVREFFDELLGAVPDLDIEVLEMVGDDRRAVVQWQATGTFTGTSFQGVHATGRGVDLLGCDVMTFEDGKLRRNTIYYDGLTFARQIGFLPREGSAADKAMTAAFNASVDVRARLRKQHEAPAKKDVA</sequence>
<dbReference type="InterPro" id="IPR009959">
    <property type="entry name" value="Cyclase_SnoaL-like"/>
</dbReference>
<evidence type="ECO:0000313" key="1">
    <source>
        <dbReference type="EMBL" id="QNN53704.1"/>
    </source>
</evidence>
<dbReference type="EMBL" id="CP060713">
    <property type="protein sequence ID" value="QNN53704.1"/>
    <property type="molecule type" value="Genomic_DNA"/>
</dbReference>
<dbReference type="RefSeq" id="WP_187579548.1">
    <property type="nucleotide sequence ID" value="NZ_CP060713.1"/>
</dbReference>
<name>A0A7G9RDM9_9ACTN</name>
<keyword evidence="2" id="KW-1185">Reference proteome</keyword>
<dbReference type="Gene3D" id="3.10.450.50">
    <property type="match status" value="1"/>
</dbReference>
<dbReference type="GO" id="GO:0030638">
    <property type="term" value="P:polyketide metabolic process"/>
    <property type="evidence" value="ECO:0007669"/>
    <property type="project" value="InterPro"/>
</dbReference>
<dbReference type="Proteomes" id="UP000515947">
    <property type="component" value="Chromosome"/>
</dbReference>
<dbReference type="InterPro" id="IPR032710">
    <property type="entry name" value="NTF2-like_dom_sf"/>
</dbReference>
<dbReference type="PANTHER" id="PTHR38436">
    <property type="entry name" value="POLYKETIDE CYCLASE SNOAL-LIKE DOMAIN"/>
    <property type="match status" value="1"/>
</dbReference>
<dbReference type="AlphaFoldDB" id="A0A7G9RDM9"/>
<dbReference type="Pfam" id="PF07366">
    <property type="entry name" value="SnoaL"/>
    <property type="match status" value="1"/>
</dbReference>
<dbReference type="PANTHER" id="PTHR38436:SF1">
    <property type="entry name" value="ESTER CYCLASE"/>
    <property type="match status" value="1"/>
</dbReference>
<organism evidence="1 2">
    <name type="scientific">Nocardioides mesophilus</name>
    <dbReference type="NCBI Taxonomy" id="433659"/>
    <lineage>
        <taxon>Bacteria</taxon>
        <taxon>Bacillati</taxon>
        <taxon>Actinomycetota</taxon>
        <taxon>Actinomycetes</taxon>
        <taxon>Propionibacteriales</taxon>
        <taxon>Nocardioidaceae</taxon>
        <taxon>Nocardioides</taxon>
    </lineage>
</organism>
<protein>
    <submittedName>
        <fullName evidence="1">Ester cyclase</fullName>
    </submittedName>
</protein>
<evidence type="ECO:0000313" key="2">
    <source>
        <dbReference type="Proteomes" id="UP000515947"/>
    </source>
</evidence>
<accession>A0A7G9RDM9</accession>
<gene>
    <name evidence="1" type="ORF">H9L09_04615</name>
</gene>
<dbReference type="SUPFAM" id="SSF54427">
    <property type="entry name" value="NTF2-like"/>
    <property type="match status" value="1"/>
</dbReference>
<reference evidence="1 2" key="1">
    <citation type="submission" date="2020-08" db="EMBL/GenBank/DDBJ databases">
        <title>Genome sequence of Nocardioides mesophilus KACC 16243T.</title>
        <authorList>
            <person name="Hyun D.-W."/>
            <person name="Bae J.-W."/>
        </authorList>
    </citation>
    <scope>NUCLEOTIDE SEQUENCE [LARGE SCALE GENOMIC DNA]</scope>
    <source>
        <strain evidence="1 2">KACC 16243</strain>
    </source>
</reference>
<dbReference type="KEGG" id="nmes:H9L09_04615"/>